<dbReference type="PANTHER" id="PTHR32114:SF2">
    <property type="entry name" value="ABC TRANSPORTER ABCH.3"/>
    <property type="match status" value="1"/>
</dbReference>
<feature type="coiled-coil region" evidence="4">
    <location>
        <begin position="471"/>
        <end position="505"/>
    </location>
</feature>
<feature type="coiled-coil region" evidence="4">
    <location>
        <begin position="790"/>
        <end position="841"/>
    </location>
</feature>
<name>A0A5M3EFN3_LISMN</name>
<evidence type="ECO:0000256" key="4">
    <source>
        <dbReference type="SAM" id="Coils"/>
    </source>
</evidence>
<proteinExistence type="inferred from homology"/>
<dbReference type="GO" id="GO:0016887">
    <property type="term" value="F:ATP hydrolysis activity"/>
    <property type="evidence" value="ECO:0007669"/>
    <property type="project" value="InterPro"/>
</dbReference>
<feature type="coiled-coil region" evidence="4">
    <location>
        <begin position="239"/>
        <end position="378"/>
    </location>
</feature>
<protein>
    <recommendedName>
        <fullName evidence="3">Nuclease SbcCD subunit C</fullName>
    </recommendedName>
</protein>
<comment type="subunit">
    <text evidence="2">Heterodimer of SbcC and SbcD.</text>
</comment>
<feature type="coiled-coil region" evidence="4">
    <location>
        <begin position="673"/>
        <end position="714"/>
    </location>
</feature>
<sequence>MRPIKLTMQAFGAYAKKEVIDFEKLGTEQIFVISGKTGAGKSTIFDAISFAIFGKANTFDRESFSMRSHFATDKEITEVTLAFRLKDKIYQISRIPQQEIAKQRGNGTTTSPQKAELYELIGDEMKLLASSVRDVNTKMEELIQLNVDQFRQILMIPQGEFRELLVSDSKEKEVILQRLAHTVYYEKVENLLWEKQKQAEILVVEARKKVAELAELSLPGVEVSGKTTSEISVLQAEAIQSEQMILTELENKLSIIRKQTSEAVEKVTLAKEQLLDWQNLDKYTEEIATLEIEKDFYQAIEVRLEAAKRASNLRSQDALCIRLKEQLETAEQTEKQVAFEAEEVKVQFSHVKKQKEALAEKEAELEINKRTLFQLEEMEPKILELEMISIQKRRAELEWKEATTLLEEIVNSEQKIIAELQSVESRLVEINQAELTYLEVINKRTTVEAIIEKEQELVSKRMKMVAWDSEKQTEEQKLVQLLAEKAEIETTIEQEETKLQKEQAATIAAHIHDGEACPVCGSDSHPALAKFGETANLETLEVAKGKLHEKLLAITTTEKTISQLEWQLNEWAGIKELSLTEVQQTLTENIQLANNLAEQIAQLQAKVAQKETIQATLESLNNKQNETITEKNKVALEVEKLHQQVQMVSGKLSYLEQSIPTEFRDKVVFESKKKELSEKIEAHIKQANQVDALFRQTEKETTRLESTLQSAQKTTVDAKEALQVQREIFKEAMKQNDFLSYDAYKQAFMSAEEQKIQEEKVADYERKRHLAVSRQADLKEKLQNKQKPNIEQLEFIMKEKQLELSQSEENTIKQREFVTKRKELVENYQNSIQTVEQAEENYADIGLLADAARGKNARRLTFERYILAMFLDTIIHRANHRLSKMTSGRFELQRKMEKAKGNVQSGLELEVFDEYTGLTRHVKTLSGGESFKTSLALALSLAEVVQEMAGGISLETMFIDEGFGTLDPESLEAAVECLLETQENGRLVGIISHVPELKERISARLEVTATNHGSTTKFITASS</sequence>
<comment type="similarity">
    <text evidence="1">Belongs to the SMC family. SbcC subfamily.</text>
</comment>
<dbReference type="InterPro" id="IPR027417">
    <property type="entry name" value="P-loop_NTPase"/>
</dbReference>
<feature type="coiled-coil region" evidence="4">
    <location>
        <begin position="586"/>
        <end position="623"/>
    </location>
</feature>
<accession>A0A5M3EFN3</accession>
<comment type="caution">
    <text evidence="5">The sequence shown here is derived from an EMBL/GenBank/DDBJ whole genome shotgun (WGS) entry which is preliminary data.</text>
</comment>
<evidence type="ECO:0000256" key="3">
    <source>
        <dbReference type="ARBA" id="ARBA00013368"/>
    </source>
</evidence>
<dbReference type="AlphaFoldDB" id="A0A5M3EFN3"/>
<dbReference type="PANTHER" id="PTHR32114">
    <property type="entry name" value="ABC TRANSPORTER ABCH.3"/>
    <property type="match status" value="1"/>
</dbReference>
<dbReference type="EMBL" id="AAMGJA010000001">
    <property type="protein sequence ID" value="EDH0936418.1"/>
    <property type="molecule type" value="Genomic_DNA"/>
</dbReference>
<gene>
    <name evidence="5" type="ORF">GCV89_00295</name>
</gene>
<evidence type="ECO:0000313" key="5">
    <source>
        <dbReference type="EMBL" id="EDH0936418.1"/>
    </source>
</evidence>
<reference evidence="5" key="1">
    <citation type="submission" date="2019-10" db="EMBL/GenBank/DDBJ databases">
        <authorList>
            <consortium name="GenomeTrakr: Next Generation Sequencing Network for Food Pathogen Tracability"/>
        </authorList>
    </citation>
    <scope>NUCLEOTIDE SEQUENCE</scope>
    <source>
        <strain evidence="5">CFSAN085152</strain>
    </source>
</reference>
<evidence type="ECO:0000256" key="1">
    <source>
        <dbReference type="ARBA" id="ARBA00006930"/>
    </source>
</evidence>
<keyword evidence="4" id="KW-0175">Coiled coil</keyword>
<organism evidence="5">
    <name type="scientific">Listeria monocytogenes</name>
    <dbReference type="NCBI Taxonomy" id="1639"/>
    <lineage>
        <taxon>Bacteria</taxon>
        <taxon>Bacillati</taxon>
        <taxon>Bacillota</taxon>
        <taxon>Bacilli</taxon>
        <taxon>Bacillales</taxon>
        <taxon>Listeriaceae</taxon>
        <taxon>Listeria</taxon>
    </lineage>
</organism>
<dbReference type="Gene3D" id="3.40.50.300">
    <property type="entry name" value="P-loop containing nucleotide triphosphate hydrolases"/>
    <property type="match status" value="2"/>
</dbReference>
<dbReference type="Pfam" id="PF13558">
    <property type="entry name" value="SbcC_Walker_B"/>
    <property type="match status" value="1"/>
</dbReference>
<dbReference type="SUPFAM" id="SSF52540">
    <property type="entry name" value="P-loop containing nucleoside triphosphate hydrolases"/>
    <property type="match status" value="1"/>
</dbReference>
<dbReference type="GO" id="GO:0006302">
    <property type="term" value="P:double-strand break repair"/>
    <property type="evidence" value="ECO:0007669"/>
    <property type="project" value="InterPro"/>
</dbReference>
<evidence type="ECO:0000256" key="2">
    <source>
        <dbReference type="ARBA" id="ARBA00011322"/>
    </source>
</evidence>